<dbReference type="Proteomes" id="UP000288805">
    <property type="component" value="Unassembled WGS sequence"/>
</dbReference>
<feature type="domain" description="C-JID" evidence="4">
    <location>
        <begin position="105"/>
        <end position="190"/>
    </location>
</feature>
<accession>A0A438FF26</accession>
<dbReference type="InterPro" id="IPR045344">
    <property type="entry name" value="C-JID"/>
</dbReference>
<evidence type="ECO:0000259" key="4">
    <source>
        <dbReference type="Pfam" id="PF20160"/>
    </source>
</evidence>
<evidence type="ECO:0000256" key="1">
    <source>
        <dbReference type="ARBA" id="ARBA00022614"/>
    </source>
</evidence>
<evidence type="ECO:0000256" key="2">
    <source>
        <dbReference type="ARBA" id="ARBA00022737"/>
    </source>
</evidence>
<keyword evidence="1" id="KW-0433">Leucine-rich repeat</keyword>
<gene>
    <name evidence="5" type="ORF">CK203_110882</name>
</gene>
<dbReference type="EMBL" id="QGNW01000942">
    <property type="protein sequence ID" value="RVW58566.1"/>
    <property type="molecule type" value="Genomic_DNA"/>
</dbReference>
<protein>
    <recommendedName>
        <fullName evidence="4">C-JID domain-containing protein</fullName>
    </recommendedName>
</protein>
<evidence type="ECO:0000313" key="5">
    <source>
        <dbReference type="EMBL" id="RVW58566.1"/>
    </source>
</evidence>
<dbReference type="Pfam" id="PF20160">
    <property type="entry name" value="C-JID"/>
    <property type="match status" value="1"/>
</dbReference>
<keyword evidence="2" id="KW-0677">Repeat</keyword>
<proteinExistence type="predicted"/>
<name>A0A438FF26_VITVI</name>
<sequence>MMDGVAPSDLWCLSLLEDLDLSQNSMCHIPIAITQLCNLRRLNISHCKMLEEIPELPSSLRKIDAHDCPIFGTLSNPSTLLWSFLLKWFKTVEPPLKWRSINLGGNGIPRWVLHQEMGSQIRIELPMNCDCLKINDSESDQVLLVYYPKIAIRDKFHSNQYMHLQASFNPYYQKSKIKSCGVHLIYSQDDQQQKAMKRSRDDAEHNQAEEPHHKRSREPNTHLKL</sequence>
<feature type="region of interest" description="Disordered" evidence="3">
    <location>
        <begin position="191"/>
        <end position="225"/>
    </location>
</feature>
<evidence type="ECO:0000313" key="6">
    <source>
        <dbReference type="Proteomes" id="UP000288805"/>
    </source>
</evidence>
<reference evidence="5 6" key="1">
    <citation type="journal article" date="2018" name="PLoS Genet.">
        <title>Population sequencing reveals clonal diversity and ancestral inbreeding in the grapevine cultivar Chardonnay.</title>
        <authorList>
            <person name="Roach M.J."/>
            <person name="Johnson D.L."/>
            <person name="Bohlmann J."/>
            <person name="van Vuuren H.J."/>
            <person name="Jones S.J."/>
            <person name="Pretorius I.S."/>
            <person name="Schmidt S.A."/>
            <person name="Borneman A.R."/>
        </authorList>
    </citation>
    <scope>NUCLEOTIDE SEQUENCE [LARGE SCALE GENOMIC DNA]</scope>
    <source>
        <strain evidence="6">cv. Chardonnay</strain>
        <tissue evidence="5">Leaf</tissue>
    </source>
</reference>
<dbReference type="SUPFAM" id="SSF52058">
    <property type="entry name" value="L domain-like"/>
    <property type="match status" value="1"/>
</dbReference>
<organism evidence="5 6">
    <name type="scientific">Vitis vinifera</name>
    <name type="common">Grape</name>
    <dbReference type="NCBI Taxonomy" id="29760"/>
    <lineage>
        <taxon>Eukaryota</taxon>
        <taxon>Viridiplantae</taxon>
        <taxon>Streptophyta</taxon>
        <taxon>Embryophyta</taxon>
        <taxon>Tracheophyta</taxon>
        <taxon>Spermatophyta</taxon>
        <taxon>Magnoliopsida</taxon>
        <taxon>eudicotyledons</taxon>
        <taxon>Gunneridae</taxon>
        <taxon>Pentapetalae</taxon>
        <taxon>rosids</taxon>
        <taxon>Vitales</taxon>
        <taxon>Vitaceae</taxon>
        <taxon>Viteae</taxon>
        <taxon>Vitis</taxon>
    </lineage>
</organism>
<comment type="caution">
    <text evidence="5">The sequence shown here is derived from an EMBL/GenBank/DDBJ whole genome shotgun (WGS) entry which is preliminary data.</text>
</comment>
<dbReference type="AlphaFoldDB" id="A0A438FF26"/>
<feature type="compositionally biased region" description="Basic and acidic residues" evidence="3">
    <location>
        <begin position="198"/>
        <end position="225"/>
    </location>
</feature>
<evidence type="ECO:0000256" key="3">
    <source>
        <dbReference type="SAM" id="MobiDB-lite"/>
    </source>
</evidence>
<dbReference type="Gene3D" id="3.80.10.10">
    <property type="entry name" value="Ribonuclease Inhibitor"/>
    <property type="match status" value="1"/>
</dbReference>
<dbReference type="InterPro" id="IPR001611">
    <property type="entry name" value="Leu-rich_rpt"/>
</dbReference>
<dbReference type="InterPro" id="IPR032675">
    <property type="entry name" value="LRR_dom_sf"/>
</dbReference>
<dbReference type="Pfam" id="PF00560">
    <property type="entry name" value="LRR_1"/>
    <property type="match status" value="1"/>
</dbReference>